<dbReference type="InterPro" id="IPR044725">
    <property type="entry name" value="CBSX3_CBS_dom"/>
</dbReference>
<feature type="domain" description="CBS" evidence="3">
    <location>
        <begin position="76"/>
        <end position="132"/>
    </location>
</feature>
<evidence type="ECO:0000313" key="5">
    <source>
        <dbReference type="Proteomes" id="UP000577362"/>
    </source>
</evidence>
<dbReference type="EMBL" id="JACIEN010000003">
    <property type="protein sequence ID" value="MBB4017725.1"/>
    <property type="molecule type" value="Genomic_DNA"/>
</dbReference>
<comment type="caution">
    <text evidence="4">The sequence shown here is derived from an EMBL/GenBank/DDBJ whole genome shotgun (WGS) entry which is preliminary data.</text>
</comment>
<feature type="domain" description="CBS" evidence="3">
    <location>
        <begin position="8"/>
        <end position="67"/>
    </location>
</feature>
<keyword evidence="1 2" id="KW-0129">CBS domain</keyword>
<gene>
    <name evidence="4" type="ORF">GGR16_002759</name>
</gene>
<evidence type="ECO:0000256" key="2">
    <source>
        <dbReference type="PROSITE-ProRule" id="PRU00703"/>
    </source>
</evidence>
<protein>
    <submittedName>
        <fullName evidence="4">CBS domain-containing protein</fullName>
    </submittedName>
</protein>
<dbReference type="PANTHER" id="PTHR43080">
    <property type="entry name" value="CBS DOMAIN-CONTAINING PROTEIN CBSX3, MITOCHONDRIAL"/>
    <property type="match status" value="1"/>
</dbReference>
<name>A0A840BWJ3_9HYPH</name>
<dbReference type="Gene3D" id="3.10.580.10">
    <property type="entry name" value="CBS-domain"/>
    <property type="match status" value="1"/>
</dbReference>
<dbReference type="Proteomes" id="UP000577362">
    <property type="component" value="Unassembled WGS sequence"/>
</dbReference>
<dbReference type="AlphaFoldDB" id="A0A840BWJ3"/>
<dbReference type="SMART" id="SM00116">
    <property type="entry name" value="CBS"/>
    <property type="match status" value="2"/>
</dbReference>
<dbReference type="CDD" id="cd04623">
    <property type="entry name" value="CBS_pair_bac_euk"/>
    <property type="match status" value="1"/>
</dbReference>
<dbReference type="PROSITE" id="PS51371">
    <property type="entry name" value="CBS"/>
    <property type="match status" value="2"/>
</dbReference>
<dbReference type="SUPFAM" id="SSF54631">
    <property type="entry name" value="CBS-domain pair"/>
    <property type="match status" value="1"/>
</dbReference>
<organism evidence="4 5">
    <name type="scientific">Chelatococcus caeni</name>
    <dbReference type="NCBI Taxonomy" id="1348468"/>
    <lineage>
        <taxon>Bacteria</taxon>
        <taxon>Pseudomonadati</taxon>
        <taxon>Pseudomonadota</taxon>
        <taxon>Alphaproteobacteria</taxon>
        <taxon>Hyphomicrobiales</taxon>
        <taxon>Chelatococcaceae</taxon>
        <taxon>Chelatococcus</taxon>
    </lineage>
</organism>
<dbReference type="InterPro" id="IPR051257">
    <property type="entry name" value="Diverse_CBS-Domain"/>
</dbReference>
<sequence>MTVAQILAAKGRSVVTIPPNKTLMEAAQLLAERRIGAVVVVDEGGKVLGILSERDIVREIAKAGLDALKEGVSRHMTEKVVTCTSASAITDIMGIMTEGKFRHLPVVEDGKLTGLVSIGDVVKYRVAEIEAEHKAMREYIAMA</sequence>
<accession>A0A840BWJ3</accession>
<evidence type="ECO:0000313" key="4">
    <source>
        <dbReference type="EMBL" id="MBB4017725.1"/>
    </source>
</evidence>
<dbReference type="Pfam" id="PF00571">
    <property type="entry name" value="CBS"/>
    <property type="match status" value="2"/>
</dbReference>
<dbReference type="InterPro" id="IPR046342">
    <property type="entry name" value="CBS_dom_sf"/>
</dbReference>
<keyword evidence="5" id="KW-1185">Reference proteome</keyword>
<reference evidence="4 5" key="1">
    <citation type="submission" date="2020-08" db="EMBL/GenBank/DDBJ databases">
        <title>Genomic Encyclopedia of Type Strains, Phase IV (KMG-IV): sequencing the most valuable type-strain genomes for metagenomic binning, comparative biology and taxonomic classification.</title>
        <authorList>
            <person name="Goeker M."/>
        </authorList>
    </citation>
    <scope>NUCLEOTIDE SEQUENCE [LARGE SCALE GENOMIC DNA]</scope>
    <source>
        <strain evidence="4 5">DSM 103737</strain>
    </source>
</reference>
<dbReference type="InterPro" id="IPR000644">
    <property type="entry name" value="CBS_dom"/>
</dbReference>
<evidence type="ECO:0000256" key="1">
    <source>
        <dbReference type="ARBA" id="ARBA00023122"/>
    </source>
</evidence>
<dbReference type="PANTHER" id="PTHR43080:SF2">
    <property type="entry name" value="CBS DOMAIN-CONTAINING PROTEIN"/>
    <property type="match status" value="1"/>
</dbReference>
<dbReference type="RefSeq" id="WP_026015319.1">
    <property type="nucleotide sequence ID" value="NZ_JACIEN010000003.1"/>
</dbReference>
<evidence type="ECO:0000259" key="3">
    <source>
        <dbReference type="PROSITE" id="PS51371"/>
    </source>
</evidence>
<proteinExistence type="predicted"/>